<proteinExistence type="predicted"/>
<dbReference type="VEuPathDB" id="FungiDB:Z519_01220"/>
<dbReference type="HOGENOM" id="CLU_097609_0_0_1"/>
<dbReference type="Proteomes" id="UP000053789">
    <property type="component" value="Unassembled WGS sequence"/>
</dbReference>
<feature type="region of interest" description="Disordered" evidence="1">
    <location>
        <begin position="105"/>
        <end position="136"/>
    </location>
</feature>
<sequence length="249" mass="27927">MAPSGVIWPPPNDSAYKNHSNGNCSRTAFAIPPLSSRPPLFCCPVAESNPAHLPRSFVNPGRHLMNLQLRSFLECADDADYSFPKCEVSHIVEVTTRALHNDTLPSHGRPAEQQWNVPGELNNTSLKSCTPPLEESEESKMALDEEELGSAEIPYSTYASMSTRYFITQNSYKAWQIPPHSRSYRETHPEPNPSRASIERYMEIPPFKTMPYTSEGISGGAGARPWMPSCSILMWCTKHNKFYEVHVLS</sequence>
<organism evidence="2 3">
    <name type="scientific">Cladophialophora bantiana (strain ATCC 10958 / CBS 173.52 / CDC B-1940 / NIH 8579)</name>
    <name type="common">Xylohypha bantiana</name>
    <dbReference type="NCBI Taxonomy" id="1442370"/>
    <lineage>
        <taxon>Eukaryota</taxon>
        <taxon>Fungi</taxon>
        <taxon>Dikarya</taxon>
        <taxon>Ascomycota</taxon>
        <taxon>Pezizomycotina</taxon>
        <taxon>Eurotiomycetes</taxon>
        <taxon>Chaetothyriomycetidae</taxon>
        <taxon>Chaetothyriales</taxon>
        <taxon>Herpotrichiellaceae</taxon>
        <taxon>Cladophialophora</taxon>
    </lineage>
</organism>
<dbReference type="AlphaFoldDB" id="A0A0D2F609"/>
<name>A0A0D2F609_CLAB1</name>
<dbReference type="OrthoDB" id="4151907at2759"/>
<evidence type="ECO:0000313" key="3">
    <source>
        <dbReference type="Proteomes" id="UP000053789"/>
    </source>
</evidence>
<keyword evidence="3" id="KW-1185">Reference proteome</keyword>
<dbReference type="GeneID" id="27694148"/>
<feature type="compositionally biased region" description="Polar residues" evidence="1">
    <location>
        <begin position="113"/>
        <end position="128"/>
    </location>
</feature>
<evidence type="ECO:0000256" key="1">
    <source>
        <dbReference type="SAM" id="MobiDB-lite"/>
    </source>
</evidence>
<reference evidence="2" key="1">
    <citation type="submission" date="2015-01" db="EMBL/GenBank/DDBJ databases">
        <title>The Genome Sequence of Cladophialophora bantiana CBS 173.52.</title>
        <authorList>
            <consortium name="The Broad Institute Genomics Platform"/>
            <person name="Cuomo C."/>
            <person name="de Hoog S."/>
            <person name="Gorbushina A."/>
            <person name="Stielow B."/>
            <person name="Teixiera M."/>
            <person name="Abouelleil A."/>
            <person name="Chapman S.B."/>
            <person name="Priest M."/>
            <person name="Young S.K."/>
            <person name="Wortman J."/>
            <person name="Nusbaum C."/>
            <person name="Birren B."/>
        </authorList>
    </citation>
    <scope>NUCLEOTIDE SEQUENCE [LARGE SCALE GENOMIC DNA]</scope>
    <source>
        <strain evidence="2">CBS 173.52</strain>
    </source>
</reference>
<evidence type="ECO:0000313" key="2">
    <source>
        <dbReference type="EMBL" id="KIW97636.1"/>
    </source>
</evidence>
<accession>A0A0D2F609</accession>
<protein>
    <submittedName>
        <fullName evidence="2">Uncharacterized protein</fullName>
    </submittedName>
</protein>
<gene>
    <name evidence="2" type="ORF">Z519_01220</name>
</gene>
<dbReference type="RefSeq" id="XP_016624305.1">
    <property type="nucleotide sequence ID" value="XM_016758977.1"/>
</dbReference>
<dbReference type="EMBL" id="KN846981">
    <property type="protein sequence ID" value="KIW97636.1"/>
    <property type="molecule type" value="Genomic_DNA"/>
</dbReference>